<name>A0A8S5VGQ4_9CAUD</name>
<accession>A0A8S5VGQ4</accession>
<dbReference type="EMBL" id="BK016265">
    <property type="protein sequence ID" value="DAG05862.1"/>
    <property type="molecule type" value="Genomic_DNA"/>
</dbReference>
<evidence type="ECO:0000313" key="1">
    <source>
        <dbReference type="EMBL" id="DAG05862.1"/>
    </source>
</evidence>
<reference evidence="1" key="1">
    <citation type="journal article" date="2021" name="Proc. Natl. Acad. Sci. U.S.A.">
        <title>A Catalog of Tens of Thousands of Viruses from Human Metagenomes Reveals Hidden Associations with Chronic Diseases.</title>
        <authorList>
            <person name="Tisza M.J."/>
            <person name="Buck C.B."/>
        </authorList>
    </citation>
    <scope>NUCLEOTIDE SEQUENCE</scope>
    <source>
        <strain evidence="1">CtkfK18</strain>
    </source>
</reference>
<sequence>MIIQDIVFIKVIELLVSIKKKRLRYSTLYLVIRFLKE</sequence>
<protein>
    <submittedName>
        <fullName evidence="1">Uncharacterized protein</fullName>
    </submittedName>
</protein>
<organism evidence="1">
    <name type="scientific">Myoviridae sp. ctkfK18</name>
    <dbReference type="NCBI Taxonomy" id="2825165"/>
    <lineage>
        <taxon>Viruses</taxon>
        <taxon>Duplodnaviria</taxon>
        <taxon>Heunggongvirae</taxon>
        <taxon>Uroviricota</taxon>
        <taxon>Caudoviricetes</taxon>
    </lineage>
</organism>
<proteinExistence type="predicted"/>